<reference evidence="7 8" key="1">
    <citation type="submission" date="2020-04" db="EMBL/GenBank/DDBJ databases">
        <authorList>
            <person name="Wallbank WR R."/>
            <person name="Pardo Diaz C."/>
            <person name="Kozak K."/>
            <person name="Martin S."/>
            <person name="Jiggins C."/>
            <person name="Moest M."/>
            <person name="Warren A I."/>
            <person name="Byers J.R.P. K."/>
            <person name="Montejo-Kovacevich G."/>
            <person name="Yen C E."/>
        </authorList>
    </citation>
    <scope>NUCLEOTIDE SEQUENCE [LARGE SCALE GENOMIC DNA]</scope>
</reference>
<dbReference type="GO" id="GO:0003677">
    <property type="term" value="F:DNA binding"/>
    <property type="evidence" value="ECO:0007669"/>
    <property type="project" value="InterPro"/>
</dbReference>
<evidence type="ECO:0000313" key="5">
    <source>
        <dbReference type="EMBL" id="CAB3224501.1"/>
    </source>
</evidence>
<feature type="compositionally biased region" description="Polar residues" evidence="2">
    <location>
        <begin position="114"/>
        <end position="135"/>
    </location>
</feature>
<dbReference type="Proteomes" id="UP000494106">
    <property type="component" value="Unassembled WGS sequence"/>
</dbReference>
<dbReference type="PANTHER" id="PTHR12243">
    <property type="entry name" value="MADF DOMAIN TRANSCRIPTION FACTOR"/>
    <property type="match status" value="1"/>
</dbReference>
<proteinExistence type="predicted"/>
<name>A0A8S0YZ70_ARCPL</name>
<evidence type="ECO:0000256" key="1">
    <source>
        <dbReference type="PROSITE-ProRule" id="PRU00371"/>
    </source>
</evidence>
<dbReference type="EMBL" id="CADEBD010000350">
    <property type="protein sequence ID" value="CAB3250901.1"/>
    <property type="molecule type" value="Genomic_DNA"/>
</dbReference>
<dbReference type="Pfam" id="PF10545">
    <property type="entry name" value="MADF_DNA_bdg"/>
    <property type="match status" value="1"/>
</dbReference>
<feature type="domain" description="BESS" evidence="4">
    <location>
        <begin position="154"/>
        <end position="193"/>
    </location>
</feature>
<dbReference type="PROSITE" id="PS51029">
    <property type="entry name" value="MADF"/>
    <property type="match status" value="1"/>
</dbReference>
<feature type="domain" description="MADF" evidence="3">
    <location>
        <begin position="5"/>
        <end position="100"/>
    </location>
</feature>
<comment type="subcellular location">
    <subcellularLocation>
        <location evidence="1">Nucleus</location>
    </subcellularLocation>
</comment>
<dbReference type="InterPro" id="IPR006578">
    <property type="entry name" value="MADF-dom"/>
</dbReference>
<dbReference type="InterPro" id="IPR039353">
    <property type="entry name" value="TF_Adf1"/>
</dbReference>
<dbReference type="EMBL" id="CADEBC010000147">
    <property type="protein sequence ID" value="CAB3224501.1"/>
    <property type="molecule type" value="Genomic_DNA"/>
</dbReference>
<accession>A0A8S0YZ70</accession>
<dbReference type="InterPro" id="IPR004210">
    <property type="entry name" value="BESS_motif"/>
</dbReference>
<evidence type="ECO:0000259" key="3">
    <source>
        <dbReference type="PROSITE" id="PS51029"/>
    </source>
</evidence>
<dbReference type="PROSITE" id="PS51031">
    <property type="entry name" value="BESS"/>
    <property type="match status" value="1"/>
</dbReference>
<keyword evidence="1" id="KW-0539">Nucleus</keyword>
<organism evidence="5 7">
    <name type="scientific">Arctia plantaginis</name>
    <name type="common">Wood tiger moth</name>
    <name type="synonym">Phalaena plantaginis</name>
    <dbReference type="NCBI Taxonomy" id="874455"/>
    <lineage>
        <taxon>Eukaryota</taxon>
        <taxon>Metazoa</taxon>
        <taxon>Ecdysozoa</taxon>
        <taxon>Arthropoda</taxon>
        <taxon>Hexapoda</taxon>
        <taxon>Insecta</taxon>
        <taxon>Pterygota</taxon>
        <taxon>Neoptera</taxon>
        <taxon>Endopterygota</taxon>
        <taxon>Lepidoptera</taxon>
        <taxon>Glossata</taxon>
        <taxon>Ditrysia</taxon>
        <taxon>Noctuoidea</taxon>
        <taxon>Erebidae</taxon>
        <taxon>Arctiinae</taxon>
        <taxon>Arctia</taxon>
    </lineage>
</organism>
<evidence type="ECO:0008006" key="9">
    <source>
        <dbReference type="Google" id="ProtNLM"/>
    </source>
</evidence>
<gene>
    <name evidence="6" type="ORF">APLA_LOCUS13397</name>
    <name evidence="5" type="ORF">APLA_LOCUS2004</name>
</gene>
<comment type="caution">
    <text evidence="5">The sequence shown here is derived from an EMBL/GenBank/DDBJ whole genome shotgun (WGS) entry which is preliminary data.</text>
</comment>
<dbReference type="GO" id="GO:0005634">
    <property type="term" value="C:nucleus"/>
    <property type="evidence" value="ECO:0007669"/>
    <property type="project" value="UniProtKB-SubCell"/>
</dbReference>
<evidence type="ECO:0000313" key="7">
    <source>
        <dbReference type="Proteomes" id="UP000494106"/>
    </source>
</evidence>
<dbReference type="PANTHER" id="PTHR12243:SF64">
    <property type="entry name" value="DORSAL INTERACTING PROTEIN 3-RELATED"/>
    <property type="match status" value="1"/>
</dbReference>
<evidence type="ECO:0000313" key="6">
    <source>
        <dbReference type="EMBL" id="CAB3250901.1"/>
    </source>
</evidence>
<dbReference type="GO" id="GO:0006357">
    <property type="term" value="P:regulation of transcription by RNA polymerase II"/>
    <property type="evidence" value="ECO:0007669"/>
    <property type="project" value="TreeGrafter"/>
</dbReference>
<protein>
    <recommendedName>
        <fullName evidence="9">MADF domain-containing protein</fullName>
    </recommendedName>
</protein>
<dbReference type="OrthoDB" id="6487365at2759"/>
<sequence>MDSEAFITEILNRPPIWMSKHPQHKYKNVIKRLWEEIKQCFPEYNVAQLKKKWKNLKDAYRKELRKTATSRSGDPGPDDENSMSQWKYFTLMTFLKEEFMPAENESNLTENEYQDLDASSQSEFQSTLSAPSSLENLRPREEVNKNQNTADVEKTEDYHFLMSILPEMQKLNSIQKIRVRNKINQVLMDELVSNMYGDNYTSRGYYTQPPPATNIGIDYSVINM</sequence>
<evidence type="ECO:0000259" key="4">
    <source>
        <dbReference type="PROSITE" id="PS51031"/>
    </source>
</evidence>
<feature type="region of interest" description="Disordered" evidence="2">
    <location>
        <begin position="114"/>
        <end position="151"/>
    </location>
</feature>
<dbReference type="Pfam" id="PF02944">
    <property type="entry name" value="BESS"/>
    <property type="match status" value="1"/>
</dbReference>
<dbReference type="AlphaFoldDB" id="A0A8S0YZ70"/>
<keyword evidence="7" id="KW-1185">Reference proteome</keyword>
<evidence type="ECO:0000256" key="2">
    <source>
        <dbReference type="SAM" id="MobiDB-lite"/>
    </source>
</evidence>
<dbReference type="GO" id="GO:0005667">
    <property type="term" value="C:transcription regulator complex"/>
    <property type="evidence" value="ECO:0007669"/>
    <property type="project" value="TreeGrafter"/>
</dbReference>
<dbReference type="Proteomes" id="UP000494256">
    <property type="component" value="Unassembled WGS sequence"/>
</dbReference>
<evidence type="ECO:0000313" key="8">
    <source>
        <dbReference type="Proteomes" id="UP000494256"/>
    </source>
</evidence>
<dbReference type="SMART" id="SM00595">
    <property type="entry name" value="MADF"/>
    <property type="match status" value="1"/>
</dbReference>